<proteinExistence type="predicted"/>
<keyword evidence="5" id="KW-1185">Reference proteome</keyword>
<feature type="domain" description="L,D-TPase catalytic" evidence="3">
    <location>
        <begin position="127"/>
        <end position="257"/>
    </location>
</feature>
<gene>
    <name evidence="4" type="ORF">GCM10012280_27740</name>
</gene>
<accession>A0A918DXZ3</accession>
<dbReference type="GO" id="GO:0016740">
    <property type="term" value="F:transferase activity"/>
    <property type="evidence" value="ECO:0007669"/>
    <property type="project" value="InterPro"/>
</dbReference>
<protein>
    <submittedName>
        <fullName evidence="4">Lipoprotein</fullName>
    </submittedName>
</protein>
<keyword evidence="4" id="KW-0449">Lipoprotein</keyword>
<dbReference type="Pfam" id="PF03734">
    <property type="entry name" value="YkuD"/>
    <property type="match status" value="1"/>
</dbReference>
<evidence type="ECO:0000256" key="2">
    <source>
        <dbReference type="SAM" id="SignalP"/>
    </source>
</evidence>
<dbReference type="EMBL" id="BMMS01000010">
    <property type="protein sequence ID" value="GGO87987.1"/>
    <property type="molecule type" value="Genomic_DNA"/>
</dbReference>
<feature type="chain" id="PRO_5036812572" evidence="2">
    <location>
        <begin position="30"/>
        <end position="272"/>
    </location>
</feature>
<evidence type="ECO:0000313" key="4">
    <source>
        <dbReference type="EMBL" id="GGO87987.1"/>
    </source>
</evidence>
<comment type="caution">
    <text evidence="4">The sequence shown here is derived from an EMBL/GenBank/DDBJ whole genome shotgun (WGS) entry which is preliminary data.</text>
</comment>
<dbReference type="InterPro" id="IPR005490">
    <property type="entry name" value="LD_TPept_cat_dom"/>
</dbReference>
<evidence type="ECO:0000256" key="1">
    <source>
        <dbReference type="SAM" id="MobiDB-lite"/>
    </source>
</evidence>
<keyword evidence="2" id="KW-0732">Signal</keyword>
<evidence type="ECO:0000259" key="3">
    <source>
        <dbReference type="Pfam" id="PF03734"/>
    </source>
</evidence>
<feature type="compositionally biased region" description="Low complexity" evidence="1">
    <location>
        <begin position="45"/>
        <end position="76"/>
    </location>
</feature>
<reference evidence="4" key="1">
    <citation type="journal article" date="2014" name="Int. J. Syst. Evol. Microbiol.">
        <title>Complete genome sequence of Corynebacterium casei LMG S-19264T (=DSM 44701T), isolated from a smear-ripened cheese.</title>
        <authorList>
            <consortium name="US DOE Joint Genome Institute (JGI-PGF)"/>
            <person name="Walter F."/>
            <person name="Albersmeier A."/>
            <person name="Kalinowski J."/>
            <person name="Ruckert C."/>
        </authorList>
    </citation>
    <scope>NUCLEOTIDE SEQUENCE</scope>
    <source>
        <strain evidence="4">CGMCC 4.7201</strain>
    </source>
</reference>
<dbReference type="PANTHER" id="PTHR38589">
    <property type="entry name" value="BLR0621 PROTEIN"/>
    <property type="match status" value="1"/>
</dbReference>
<feature type="signal peptide" evidence="2">
    <location>
        <begin position="1"/>
        <end position="29"/>
    </location>
</feature>
<dbReference type="RefSeq" id="WP_229698404.1">
    <property type="nucleotide sequence ID" value="NZ_BMMS01000010.1"/>
</dbReference>
<evidence type="ECO:0000313" key="5">
    <source>
        <dbReference type="Proteomes" id="UP000641932"/>
    </source>
</evidence>
<sequence length="272" mass="27754">MPLSTPAVAPRRSVALAALVLAAATGCGAAPAPAGSRTVQPAPVPDAAVSSAPSTDSTRAADSGTAGDTAGTPPARHGAPTGLGPAVLARIPASTSRLVVVTGKGADSYRSTAALWIRDHDGTWWRKATWPAHNGRRGWSEHHVQGDLRSPAGVFTLSDAGGRLPDPGTGLPYHRSTAFTVGGTGFLGEPLAGSFDYVVAIDYNRVPGTSPLDWTRPMGAARGGGIWLHVDHAGPTHGCVSLSKRHMAALLRALDPAAHPAVVMGDATFLAR</sequence>
<dbReference type="PANTHER" id="PTHR38589:SF1">
    <property type="entry name" value="BLR0621 PROTEIN"/>
    <property type="match status" value="1"/>
</dbReference>
<name>A0A918DXZ3_9ACTN</name>
<organism evidence="4 5">
    <name type="scientific">Wenjunlia tyrosinilytica</name>
    <dbReference type="NCBI Taxonomy" id="1544741"/>
    <lineage>
        <taxon>Bacteria</taxon>
        <taxon>Bacillati</taxon>
        <taxon>Actinomycetota</taxon>
        <taxon>Actinomycetes</taxon>
        <taxon>Kitasatosporales</taxon>
        <taxon>Streptomycetaceae</taxon>
        <taxon>Wenjunlia</taxon>
    </lineage>
</organism>
<dbReference type="Proteomes" id="UP000641932">
    <property type="component" value="Unassembled WGS sequence"/>
</dbReference>
<feature type="region of interest" description="Disordered" evidence="1">
    <location>
        <begin position="30"/>
        <end position="84"/>
    </location>
</feature>
<dbReference type="AlphaFoldDB" id="A0A918DXZ3"/>
<reference evidence="4" key="2">
    <citation type="submission" date="2020-09" db="EMBL/GenBank/DDBJ databases">
        <authorList>
            <person name="Sun Q."/>
            <person name="Zhou Y."/>
        </authorList>
    </citation>
    <scope>NUCLEOTIDE SEQUENCE</scope>
    <source>
        <strain evidence="4">CGMCC 4.7201</strain>
    </source>
</reference>